<evidence type="ECO:0000256" key="5">
    <source>
        <dbReference type="SAM" id="MobiDB-lite"/>
    </source>
</evidence>
<dbReference type="GO" id="GO:0007031">
    <property type="term" value="P:peroxisome organization"/>
    <property type="evidence" value="ECO:0007669"/>
    <property type="project" value="InterPro"/>
</dbReference>
<feature type="domain" description="AAA+ ATPase" evidence="6">
    <location>
        <begin position="392"/>
        <end position="507"/>
    </location>
</feature>
<dbReference type="OrthoDB" id="2187at2759"/>
<evidence type="ECO:0000256" key="1">
    <source>
        <dbReference type="ARBA" id="ARBA00022741"/>
    </source>
</evidence>
<evidence type="ECO:0000313" key="7">
    <source>
        <dbReference type="EMBL" id="KNE64469.1"/>
    </source>
</evidence>
<evidence type="ECO:0000313" key="8">
    <source>
        <dbReference type="Proteomes" id="UP000054350"/>
    </source>
</evidence>
<dbReference type="GO" id="GO:0016887">
    <property type="term" value="F:ATP hydrolysis activity"/>
    <property type="evidence" value="ECO:0007669"/>
    <property type="project" value="InterPro"/>
</dbReference>
<dbReference type="SMART" id="SM00382">
    <property type="entry name" value="AAA"/>
    <property type="match status" value="1"/>
</dbReference>
<protein>
    <recommendedName>
        <fullName evidence="4">Peroxisomal ATPase PEX1</fullName>
    </recommendedName>
    <alternativeName>
        <fullName evidence="3">Peroxin-1</fullName>
    </alternativeName>
</protein>
<dbReference type="SUPFAM" id="SSF52540">
    <property type="entry name" value="P-loop containing nucleoside triphosphate hydrolases"/>
    <property type="match status" value="1"/>
</dbReference>
<evidence type="ECO:0000256" key="3">
    <source>
        <dbReference type="ARBA" id="ARBA00032509"/>
    </source>
</evidence>
<dbReference type="AlphaFoldDB" id="A0A0L0SQ27"/>
<keyword evidence="8" id="KW-1185">Reference proteome</keyword>
<dbReference type="Proteomes" id="UP000054350">
    <property type="component" value="Unassembled WGS sequence"/>
</dbReference>
<gene>
    <name evidence="7" type="ORF">AMAG_09487</name>
</gene>
<organism evidence="7 8">
    <name type="scientific">Allomyces macrogynus (strain ATCC 38327)</name>
    <name type="common">Allomyces javanicus var. macrogynus</name>
    <dbReference type="NCBI Taxonomy" id="578462"/>
    <lineage>
        <taxon>Eukaryota</taxon>
        <taxon>Fungi</taxon>
        <taxon>Fungi incertae sedis</taxon>
        <taxon>Blastocladiomycota</taxon>
        <taxon>Blastocladiomycetes</taxon>
        <taxon>Blastocladiales</taxon>
        <taxon>Blastocladiaceae</taxon>
        <taxon>Allomyces</taxon>
    </lineage>
</organism>
<dbReference type="GO" id="GO:0005524">
    <property type="term" value="F:ATP binding"/>
    <property type="evidence" value="ECO:0007669"/>
    <property type="project" value="UniProtKB-KW"/>
</dbReference>
<feature type="compositionally biased region" description="Low complexity" evidence="5">
    <location>
        <begin position="355"/>
        <end position="366"/>
    </location>
</feature>
<feature type="region of interest" description="Disordered" evidence="5">
    <location>
        <begin position="344"/>
        <end position="377"/>
    </location>
</feature>
<keyword evidence="2" id="KW-0067">ATP-binding</keyword>
<evidence type="ECO:0000259" key="6">
    <source>
        <dbReference type="SMART" id="SM00382"/>
    </source>
</evidence>
<proteinExistence type="predicted"/>
<dbReference type="Pfam" id="PF09262">
    <property type="entry name" value="PEX-1N"/>
    <property type="match status" value="1"/>
</dbReference>
<dbReference type="InterPro" id="IPR029067">
    <property type="entry name" value="CDC48_domain_2-like_sf"/>
</dbReference>
<dbReference type="InterPro" id="IPR027417">
    <property type="entry name" value="P-loop_NTPase"/>
</dbReference>
<dbReference type="eggNOG" id="KOG0735">
    <property type="taxonomic scope" value="Eukaryota"/>
</dbReference>
<dbReference type="InterPro" id="IPR003593">
    <property type="entry name" value="AAA+_ATPase"/>
</dbReference>
<dbReference type="EMBL" id="GG745344">
    <property type="protein sequence ID" value="KNE64469.1"/>
    <property type="molecule type" value="Genomic_DNA"/>
</dbReference>
<accession>A0A0L0SQ27</accession>
<reference evidence="8" key="2">
    <citation type="submission" date="2009-11" db="EMBL/GenBank/DDBJ databases">
        <title>The Genome Sequence of Allomyces macrogynus strain ATCC 38327.</title>
        <authorList>
            <consortium name="The Broad Institute Genome Sequencing Platform"/>
            <person name="Russ C."/>
            <person name="Cuomo C."/>
            <person name="Shea T."/>
            <person name="Young S.K."/>
            <person name="Zeng Q."/>
            <person name="Koehrsen M."/>
            <person name="Haas B."/>
            <person name="Borodovsky M."/>
            <person name="Guigo R."/>
            <person name="Alvarado L."/>
            <person name="Berlin A."/>
            <person name="Borenstein D."/>
            <person name="Chen Z."/>
            <person name="Engels R."/>
            <person name="Freedman E."/>
            <person name="Gellesch M."/>
            <person name="Goldberg J."/>
            <person name="Griggs A."/>
            <person name="Gujja S."/>
            <person name="Heiman D."/>
            <person name="Hepburn T."/>
            <person name="Howarth C."/>
            <person name="Jen D."/>
            <person name="Larson L."/>
            <person name="Lewis B."/>
            <person name="Mehta T."/>
            <person name="Park D."/>
            <person name="Pearson M."/>
            <person name="Roberts A."/>
            <person name="Saif S."/>
            <person name="Shenoy N."/>
            <person name="Sisk P."/>
            <person name="Stolte C."/>
            <person name="Sykes S."/>
            <person name="Walk T."/>
            <person name="White J."/>
            <person name="Yandava C."/>
            <person name="Burger G."/>
            <person name="Gray M.W."/>
            <person name="Holland P.W.H."/>
            <person name="King N."/>
            <person name="Lang F.B.F."/>
            <person name="Roger A.J."/>
            <person name="Ruiz-Trillo I."/>
            <person name="Lander E."/>
            <person name="Nusbaum C."/>
        </authorList>
    </citation>
    <scope>NUCLEOTIDE SEQUENCE [LARGE SCALE GENOMIC DNA]</scope>
    <source>
        <strain evidence="8">ATCC 38327</strain>
    </source>
</reference>
<evidence type="ECO:0000256" key="4">
    <source>
        <dbReference type="ARBA" id="ARBA00034532"/>
    </source>
</evidence>
<dbReference type="Gene3D" id="3.40.50.300">
    <property type="entry name" value="P-loop containing nucleotide triphosphate hydrolases"/>
    <property type="match status" value="1"/>
</dbReference>
<dbReference type="SUPFAM" id="SSF54585">
    <property type="entry name" value="Cdc48 domain 2-like"/>
    <property type="match status" value="1"/>
</dbReference>
<dbReference type="Gene3D" id="3.10.330.10">
    <property type="match status" value="1"/>
</dbReference>
<name>A0A0L0SQ27_ALLM3</name>
<reference evidence="7 8" key="1">
    <citation type="submission" date="2009-11" db="EMBL/GenBank/DDBJ databases">
        <title>Annotation of Allomyces macrogynus ATCC 38327.</title>
        <authorList>
            <consortium name="The Broad Institute Genome Sequencing Platform"/>
            <person name="Russ C."/>
            <person name="Cuomo C."/>
            <person name="Burger G."/>
            <person name="Gray M.W."/>
            <person name="Holland P.W.H."/>
            <person name="King N."/>
            <person name="Lang F.B.F."/>
            <person name="Roger A.J."/>
            <person name="Ruiz-Trillo I."/>
            <person name="Young S.K."/>
            <person name="Zeng Q."/>
            <person name="Gargeya S."/>
            <person name="Fitzgerald M."/>
            <person name="Haas B."/>
            <person name="Abouelleil A."/>
            <person name="Alvarado L."/>
            <person name="Arachchi H.M."/>
            <person name="Berlin A."/>
            <person name="Chapman S.B."/>
            <person name="Gearin G."/>
            <person name="Goldberg J."/>
            <person name="Griggs A."/>
            <person name="Gujja S."/>
            <person name="Hansen M."/>
            <person name="Heiman D."/>
            <person name="Howarth C."/>
            <person name="Larimer J."/>
            <person name="Lui A."/>
            <person name="MacDonald P.J.P."/>
            <person name="McCowen C."/>
            <person name="Montmayeur A."/>
            <person name="Murphy C."/>
            <person name="Neiman D."/>
            <person name="Pearson M."/>
            <person name="Priest M."/>
            <person name="Roberts A."/>
            <person name="Saif S."/>
            <person name="Shea T."/>
            <person name="Sisk P."/>
            <person name="Stolte C."/>
            <person name="Sykes S."/>
            <person name="Wortman J."/>
            <person name="Nusbaum C."/>
            <person name="Birren B."/>
        </authorList>
    </citation>
    <scope>NUCLEOTIDE SEQUENCE [LARGE SCALE GENOMIC DNA]</scope>
    <source>
        <strain evidence="7 8">ATCC 38327</strain>
    </source>
</reference>
<dbReference type="GO" id="GO:0005777">
    <property type="term" value="C:peroxisome"/>
    <property type="evidence" value="ECO:0007669"/>
    <property type="project" value="InterPro"/>
</dbReference>
<dbReference type="VEuPathDB" id="FungiDB:AMAG_09487"/>
<dbReference type="CDD" id="cd00009">
    <property type="entry name" value="AAA"/>
    <property type="match status" value="1"/>
</dbReference>
<evidence type="ECO:0000256" key="2">
    <source>
        <dbReference type="ARBA" id="ARBA00022840"/>
    </source>
</evidence>
<sequence>MSTARPRWTVRYAHRADASVAVPSDLASTFTSHASTRKRSAKTAHLPTVLELHWTDPHDSADHVAYVTWAGDVTRLTAATPTGATTADVLEIDAQFAQALKLPNLHQVSIRLHKRPKLANRIFVDPLSPDDWEVLELNADAIEQNLLRQVRVVFPGQHLPLQVPPRATLNVKVTSIDPADAPCVLLDVDCEVAVAPKLRAVAKEHDPVACLFRTVCDPDAVVAAGSAAVHLDDWALLTRHLQEEPASVASATVHVLAPPLVTPELDKKRNGGGAPDVDTMTAPALAVAIPITKTDSVPRGSLWCAPDVAVQLAASVPSASLDTVESNANGLVVKCILADLPTSSTAQEPADNDDAAASLTEASASTDSDDPVLGGRNTHFTSATTHFSTFPPTGCLLVTGPAGSGKTCFARALLSRAARESPFPRTFFLDTPTSATPLTPDRQFALLDDLFALARASAPSIIVLDDAVSLIPGEADDMARSDAVAQYLVDHLVALWTRDKADVHVNRFY</sequence>
<dbReference type="InterPro" id="IPR003959">
    <property type="entry name" value="ATPase_AAA_core"/>
</dbReference>
<keyword evidence="1" id="KW-0547">Nucleotide-binding</keyword>
<dbReference type="InterPro" id="IPR015342">
    <property type="entry name" value="PEX1-N_C-lobe"/>
</dbReference>
<dbReference type="Pfam" id="PF00004">
    <property type="entry name" value="AAA"/>
    <property type="match status" value="1"/>
</dbReference>
<dbReference type="STRING" id="578462.A0A0L0SQ27"/>